<sequence length="64" mass="7352">MRTTLDIPEDLLKEIMKITGAATKSQAVKQILEEKIAQIKRKRLISMKGTIDLDIDLDTLRDRK</sequence>
<proteinExistence type="predicted"/>
<organism evidence="1 2">
    <name type="scientific">Algoriphagus faecimaris</name>
    <dbReference type="NCBI Taxonomy" id="686796"/>
    <lineage>
        <taxon>Bacteria</taxon>
        <taxon>Pseudomonadati</taxon>
        <taxon>Bacteroidota</taxon>
        <taxon>Cytophagia</taxon>
        <taxon>Cytophagales</taxon>
        <taxon>Cyclobacteriaceae</taxon>
        <taxon>Algoriphagus</taxon>
    </lineage>
</organism>
<protein>
    <submittedName>
        <fullName evidence="1">Antitoxin of type II TA system, VapB</fullName>
    </submittedName>
</protein>
<name>A0A1G6QA30_9BACT</name>
<evidence type="ECO:0000313" key="1">
    <source>
        <dbReference type="EMBL" id="SDC89153.1"/>
    </source>
</evidence>
<keyword evidence="2" id="KW-1185">Reference proteome</keyword>
<dbReference type="Pfam" id="PF09957">
    <property type="entry name" value="VapB_antitoxin"/>
    <property type="match status" value="1"/>
</dbReference>
<dbReference type="Proteomes" id="UP000199060">
    <property type="component" value="Unassembled WGS sequence"/>
</dbReference>
<evidence type="ECO:0000313" key="2">
    <source>
        <dbReference type="Proteomes" id="UP000199060"/>
    </source>
</evidence>
<dbReference type="AlphaFoldDB" id="A0A1G6QA30"/>
<dbReference type="OrthoDB" id="9805830at2"/>
<accession>A0A1G6QA30</accession>
<dbReference type="STRING" id="686796.SAMN04488104_1008123"/>
<gene>
    <name evidence="1" type="ORF">SAMN04488104_1008123</name>
</gene>
<dbReference type="EMBL" id="FNAC01000008">
    <property type="protein sequence ID" value="SDC89153.1"/>
    <property type="molecule type" value="Genomic_DNA"/>
</dbReference>
<reference evidence="2" key="1">
    <citation type="submission" date="2016-10" db="EMBL/GenBank/DDBJ databases">
        <authorList>
            <person name="Varghese N."/>
            <person name="Submissions S."/>
        </authorList>
    </citation>
    <scope>NUCLEOTIDE SEQUENCE [LARGE SCALE GENOMIC DNA]</scope>
    <source>
        <strain evidence="2">DSM 23095</strain>
    </source>
</reference>
<dbReference type="RefSeq" id="WP_087938465.1">
    <property type="nucleotide sequence ID" value="NZ_FNAC01000008.1"/>
</dbReference>
<dbReference type="InterPro" id="IPR019239">
    <property type="entry name" value="VapB_antitoxin"/>
</dbReference>